<feature type="transmembrane region" description="Helical" evidence="7">
    <location>
        <begin position="279"/>
        <end position="299"/>
    </location>
</feature>
<organism evidence="9 10">
    <name type="scientific">Peribacillus saganii</name>
    <dbReference type="NCBI Taxonomy" id="2303992"/>
    <lineage>
        <taxon>Bacteria</taxon>
        <taxon>Bacillati</taxon>
        <taxon>Bacillota</taxon>
        <taxon>Bacilli</taxon>
        <taxon>Bacillales</taxon>
        <taxon>Bacillaceae</taxon>
        <taxon>Peribacillus</taxon>
    </lineage>
</organism>
<evidence type="ECO:0000256" key="7">
    <source>
        <dbReference type="SAM" id="Phobius"/>
    </source>
</evidence>
<feature type="transmembrane region" description="Helical" evidence="7">
    <location>
        <begin position="101"/>
        <end position="122"/>
    </location>
</feature>
<keyword evidence="4 7" id="KW-0812">Transmembrane</keyword>
<evidence type="ECO:0000256" key="1">
    <source>
        <dbReference type="ARBA" id="ARBA00004651"/>
    </source>
</evidence>
<feature type="transmembrane region" description="Helical" evidence="7">
    <location>
        <begin position="40"/>
        <end position="60"/>
    </location>
</feature>
<keyword evidence="5 7" id="KW-1133">Transmembrane helix</keyword>
<feature type="transmembrane region" description="Helical" evidence="7">
    <location>
        <begin position="129"/>
        <end position="146"/>
    </location>
</feature>
<dbReference type="GO" id="GO:0005886">
    <property type="term" value="C:plasma membrane"/>
    <property type="evidence" value="ECO:0007669"/>
    <property type="project" value="UniProtKB-SubCell"/>
</dbReference>
<dbReference type="Pfam" id="PF00892">
    <property type="entry name" value="EamA"/>
    <property type="match status" value="2"/>
</dbReference>
<dbReference type="OrthoDB" id="9805239at2"/>
<keyword evidence="10" id="KW-1185">Reference proteome</keyword>
<feature type="transmembrane region" description="Helical" evidence="7">
    <location>
        <begin position="152"/>
        <end position="174"/>
    </location>
</feature>
<dbReference type="PANTHER" id="PTHR32322:SF18">
    <property type="entry name" value="S-ADENOSYLMETHIONINE_S-ADENOSYLHOMOCYSTEINE TRANSPORTER"/>
    <property type="match status" value="1"/>
</dbReference>
<feature type="domain" description="EamA" evidence="8">
    <location>
        <begin position="12"/>
        <end position="145"/>
    </location>
</feature>
<evidence type="ECO:0000256" key="2">
    <source>
        <dbReference type="ARBA" id="ARBA00007362"/>
    </source>
</evidence>
<evidence type="ECO:0000256" key="3">
    <source>
        <dbReference type="ARBA" id="ARBA00022475"/>
    </source>
</evidence>
<gene>
    <name evidence="9" type="ORF">D0469_05535</name>
</gene>
<evidence type="ECO:0000256" key="4">
    <source>
        <dbReference type="ARBA" id="ARBA00022692"/>
    </source>
</evidence>
<reference evidence="9 10" key="1">
    <citation type="submission" date="2018-08" db="EMBL/GenBank/DDBJ databases">
        <title>Bacillus chawlae sp. nov., Bacillus glennii sp. nov., and Bacillus saganii sp. nov. Isolated from the Vehicle Assembly Building at Kennedy Space Center where the Viking Spacecraft were Assembled.</title>
        <authorList>
            <person name="Seuylemezian A."/>
            <person name="Vaishampayan P."/>
        </authorList>
    </citation>
    <scope>NUCLEOTIDE SEQUENCE [LARGE SCALE GENOMIC DNA]</scope>
    <source>
        <strain evidence="9 10">V47-23a</strain>
    </source>
</reference>
<dbReference type="PANTHER" id="PTHR32322">
    <property type="entry name" value="INNER MEMBRANE TRANSPORTER"/>
    <property type="match status" value="1"/>
</dbReference>
<evidence type="ECO:0000256" key="5">
    <source>
        <dbReference type="ARBA" id="ARBA00022989"/>
    </source>
</evidence>
<dbReference type="InterPro" id="IPR000620">
    <property type="entry name" value="EamA_dom"/>
</dbReference>
<protein>
    <submittedName>
        <fullName evidence="9">DMT family transporter</fullName>
    </submittedName>
</protein>
<comment type="subcellular location">
    <subcellularLocation>
        <location evidence="1">Cell membrane</location>
        <topology evidence="1">Multi-pass membrane protein</topology>
    </subcellularLocation>
</comment>
<proteinExistence type="inferred from homology"/>
<dbReference type="InterPro" id="IPR050638">
    <property type="entry name" value="AA-Vitamin_Transporters"/>
</dbReference>
<accession>A0A372LR27</accession>
<feature type="transmembrane region" description="Helical" evidence="7">
    <location>
        <begin position="222"/>
        <end position="242"/>
    </location>
</feature>
<feature type="transmembrane region" description="Helical" evidence="7">
    <location>
        <begin position="254"/>
        <end position="273"/>
    </location>
</feature>
<dbReference type="EMBL" id="QVTE01000013">
    <property type="protein sequence ID" value="RFU70683.1"/>
    <property type="molecule type" value="Genomic_DNA"/>
</dbReference>
<feature type="transmembrane region" description="Helical" evidence="7">
    <location>
        <begin position="72"/>
        <end position="95"/>
    </location>
</feature>
<evidence type="ECO:0000313" key="10">
    <source>
        <dbReference type="Proteomes" id="UP000264541"/>
    </source>
</evidence>
<dbReference type="AlphaFoldDB" id="A0A372LR27"/>
<keyword evidence="3" id="KW-1003">Cell membrane</keyword>
<dbReference type="RefSeq" id="WP_117325649.1">
    <property type="nucleotide sequence ID" value="NZ_QVTE01000013.1"/>
</dbReference>
<evidence type="ECO:0000256" key="6">
    <source>
        <dbReference type="ARBA" id="ARBA00023136"/>
    </source>
</evidence>
<feature type="transmembrane region" description="Helical" evidence="7">
    <location>
        <begin position="12"/>
        <end position="34"/>
    </location>
</feature>
<dbReference type="Gene3D" id="1.10.3730.20">
    <property type="match status" value="1"/>
</dbReference>
<dbReference type="Proteomes" id="UP000264541">
    <property type="component" value="Unassembled WGS sequence"/>
</dbReference>
<sequence length="317" mass="35085">MTTKKIHPNIFVYFLLLLVPLFWGGAFGTAKHIITEIPPFTAAGIRFGIAGVILVIITVLKREWKWILLRKSWRGLFMMAMTGIFSYNAFFFIGLHYTSAINGSLIIAASPIFITIGAVLFLKEKWNKLHGAGLLISLAGVLLVIANGSLKLLFSFTFNLGDILFLAALLSWVIHGLIGKAVMRNVSPLFTTAATTIIGSIFLLICSLFENGWQHIAKMSTQSWIEMIYLIVFASVIAFFLWNMGVQKIGASKAGIYMNLVPINAAWISVVFYGSTMTWVHAIGIVLVIIGVYLVTFGGGNRIRMLQKQNSKMTLNQ</sequence>
<feature type="domain" description="EamA" evidence="8">
    <location>
        <begin position="160"/>
        <end position="296"/>
    </location>
</feature>
<dbReference type="InterPro" id="IPR037185">
    <property type="entry name" value="EmrE-like"/>
</dbReference>
<evidence type="ECO:0000313" key="9">
    <source>
        <dbReference type="EMBL" id="RFU70683.1"/>
    </source>
</evidence>
<keyword evidence="6 7" id="KW-0472">Membrane</keyword>
<name>A0A372LR27_9BACI</name>
<feature type="transmembrane region" description="Helical" evidence="7">
    <location>
        <begin position="186"/>
        <end position="210"/>
    </location>
</feature>
<evidence type="ECO:0000259" key="8">
    <source>
        <dbReference type="Pfam" id="PF00892"/>
    </source>
</evidence>
<dbReference type="SUPFAM" id="SSF103481">
    <property type="entry name" value="Multidrug resistance efflux transporter EmrE"/>
    <property type="match status" value="2"/>
</dbReference>
<comment type="similarity">
    <text evidence="2">Belongs to the EamA transporter family.</text>
</comment>
<comment type="caution">
    <text evidence="9">The sequence shown here is derived from an EMBL/GenBank/DDBJ whole genome shotgun (WGS) entry which is preliminary data.</text>
</comment>